<evidence type="ECO:0000313" key="2">
    <source>
        <dbReference type="Proteomes" id="UP000199163"/>
    </source>
</evidence>
<reference evidence="1 2" key="1">
    <citation type="submission" date="2016-10" db="EMBL/GenBank/DDBJ databases">
        <authorList>
            <person name="de Groot N.N."/>
        </authorList>
    </citation>
    <scope>NUCLEOTIDE SEQUENCE [LARGE SCALE GENOMIC DNA]</scope>
    <source>
        <strain evidence="1 2">DSM 21632</strain>
    </source>
</reference>
<dbReference type="AlphaFoldDB" id="A0A1G8I7L0"/>
<gene>
    <name evidence="1" type="ORF">SAMN05192534_12315</name>
</gene>
<organism evidence="1 2">
    <name type="scientific">Alteribacillus persepolensis</name>
    <dbReference type="NCBI Taxonomy" id="568899"/>
    <lineage>
        <taxon>Bacteria</taxon>
        <taxon>Bacillati</taxon>
        <taxon>Bacillota</taxon>
        <taxon>Bacilli</taxon>
        <taxon>Bacillales</taxon>
        <taxon>Bacillaceae</taxon>
        <taxon>Alteribacillus</taxon>
    </lineage>
</organism>
<proteinExistence type="predicted"/>
<evidence type="ECO:0000313" key="1">
    <source>
        <dbReference type="EMBL" id="SDI14580.1"/>
    </source>
</evidence>
<dbReference type="STRING" id="568899.SAMN05192534_12315"/>
<name>A0A1G8I7L0_9BACI</name>
<sequence>MNVGCYLVTEGKFEQAAIPKDILLELIKNLREKGKETVHFSERSIEVEGVYVPAKGSKTKLMCLGSDE</sequence>
<accession>A0A1G8I7L0</accession>
<dbReference type="EMBL" id="FNDK01000023">
    <property type="protein sequence ID" value="SDI14580.1"/>
    <property type="molecule type" value="Genomic_DNA"/>
</dbReference>
<keyword evidence="2" id="KW-1185">Reference proteome</keyword>
<dbReference type="RefSeq" id="WP_091275537.1">
    <property type="nucleotide sequence ID" value="NZ_FNDK01000023.1"/>
</dbReference>
<protein>
    <submittedName>
        <fullName evidence="1">Uncharacterized protein</fullName>
    </submittedName>
</protein>
<dbReference type="Proteomes" id="UP000199163">
    <property type="component" value="Unassembled WGS sequence"/>
</dbReference>